<organism evidence="3">
    <name type="scientific">Desulfovibrio sp. U5L</name>
    <dbReference type="NCBI Taxonomy" id="596152"/>
    <lineage>
        <taxon>Bacteria</taxon>
        <taxon>Pseudomonadati</taxon>
        <taxon>Thermodesulfobacteriota</taxon>
        <taxon>Desulfovibrionia</taxon>
        <taxon>Desulfovibrionales</taxon>
        <taxon>Desulfovibrionaceae</taxon>
        <taxon>Desulfovibrio</taxon>
    </lineage>
</organism>
<dbReference type="InterPro" id="IPR052893">
    <property type="entry name" value="TCS_response_regulator"/>
</dbReference>
<name>I2PX50_9BACT</name>
<dbReference type="SUPFAM" id="SSF52172">
    <property type="entry name" value="CheY-like"/>
    <property type="match status" value="1"/>
</dbReference>
<dbReference type="PANTHER" id="PTHR44520:SF2">
    <property type="entry name" value="RESPONSE REGULATOR RCP1"/>
    <property type="match status" value="1"/>
</dbReference>
<dbReference type="HOGENOM" id="CLU_000445_69_17_7"/>
<sequence length="152" mass="17030">MKKPALRILLMEDDAGDAEIIREVLEEATFSVAIDHVPDGEQGLLFLRREGGYADVDRPDLILLDLNMPLMDGREVLVELKRDRGLRTIPVLILSTSDAPRDIETSYALGANCYLRKPFGLDDFVHVIKSVETFWLTVAKLPPREYASGDCS</sequence>
<evidence type="ECO:0000259" key="2">
    <source>
        <dbReference type="PROSITE" id="PS50110"/>
    </source>
</evidence>
<proteinExistence type="predicted"/>
<dbReference type="AlphaFoldDB" id="I2PX50"/>
<protein>
    <submittedName>
        <fullName evidence="3">Response regulator with CheY-like receiver domain and winged-helix DNA-binding domain</fullName>
    </submittedName>
</protein>
<dbReference type="GO" id="GO:0003677">
    <property type="term" value="F:DNA binding"/>
    <property type="evidence" value="ECO:0007669"/>
    <property type="project" value="UniProtKB-KW"/>
</dbReference>
<reference evidence="3" key="1">
    <citation type="submission" date="2011-11" db="EMBL/GenBank/DDBJ databases">
        <title>Improved High-Quality Draft sequence of Desulfovibrio sp. U5L.</title>
        <authorList>
            <consortium name="US DOE Joint Genome Institute"/>
            <person name="Lucas S."/>
            <person name="Han J."/>
            <person name="Lapidus A."/>
            <person name="Cheng J.-F."/>
            <person name="Goodwin L."/>
            <person name="Pitluck S."/>
            <person name="Peters L."/>
            <person name="Ovchinnikova G."/>
            <person name="Held B."/>
            <person name="Detter J.C."/>
            <person name="Han C."/>
            <person name="Tapia R."/>
            <person name="Land M."/>
            <person name="Hauser L."/>
            <person name="Kyrpides N."/>
            <person name="Ivanova N."/>
            <person name="Pagani I."/>
            <person name="Gabster J."/>
            <person name="Walker C."/>
            <person name="Stolyar S."/>
            <person name="Stahl D."/>
            <person name="Arkin A."/>
            <person name="Dehal P."/>
            <person name="Hazen T."/>
            <person name="Woyke T."/>
        </authorList>
    </citation>
    <scope>NUCLEOTIDE SEQUENCE [LARGE SCALE GENOMIC DNA]</scope>
    <source>
        <strain evidence="3">U5L</strain>
    </source>
</reference>
<feature type="modified residue" description="4-aspartylphosphate" evidence="1">
    <location>
        <position position="65"/>
    </location>
</feature>
<keyword evidence="1" id="KW-0597">Phosphoprotein</keyword>
<dbReference type="CDD" id="cd17557">
    <property type="entry name" value="REC_Rcp-like"/>
    <property type="match status" value="1"/>
</dbReference>
<dbReference type="PANTHER" id="PTHR44520">
    <property type="entry name" value="RESPONSE REGULATOR RCP1-RELATED"/>
    <property type="match status" value="1"/>
</dbReference>
<dbReference type="Pfam" id="PF00072">
    <property type="entry name" value="Response_reg"/>
    <property type="match status" value="1"/>
</dbReference>
<dbReference type="EMBL" id="JH600068">
    <property type="protein sequence ID" value="EIG52106.1"/>
    <property type="molecule type" value="Genomic_DNA"/>
</dbReference>
<dbReference type="InterPro" id="IPR001789">
    <property type="entry name" value="Sig_transdc_resp-reg_receiver"/>
</dbReference>
<feature type="domain" description="Response regulatory" evidence="2">
    <location>
        <begin position="7"/>
        <end position="132"/>
    </location>
</feature>
<gene>
    <name evidence="3" type="ORF">DesU5LDRAFT_0400</name>
</gene>
<dbReference type="GO" id="GO:0000160">
    <property type="term" value="P:phosphorelay signal transduction system"/>
    <property type="evidence" value="ECO:0007669"/>
    <property type="project" value="InterPro"/>
</dbReference>
<keyword evidence="3" id="KW-0238">DNA-binding</keyword>
<dbReference type="Gene3D" id="3.40.50.2300">
    <property type="match status" value="1"/>
</dbReference>
<dbReference type="SMART" id="SM00448">
    <property type="entry name" value="REC"/>
    <property type="match status" value="1"/>
</dbReference>
<dbReference type="PROSITE" id="PS50110">
    <property type="entry name" value="RESPONSE_REGULATORY"/>
    <property type="match status" value="1"/>
</dbReference>
<evidence type="ECO:0000313" key="3">
    <source>
        <dbReference type="EMBL" id="EIG52106.1"/>
    </source>
</evidence>
<evidence type="ECO:0000256" key="1">
    <source>
        <dbReference type="PROSITE-ProRule" id="PRU00169"/>
    </source>
</evidence>
<accession>I2PX50</accession>
<dbReference type="InterPro" id="IPR011006">
    <property type="entry name" value="CheY-like_superfamily"/>
</dbReference>
<dbReference type="eggNOG" id="COG0745">
    <property type="taxonomic scope" value="Bacteria"/>
</dbReference>
<dbReference type="STRING" id="596152.DesU5LDRAFT_0400"/>